<organism evidence="9 10">
    <name type="scientific">Cudoniella acicularis</name>
    <dbReference type="NCBI Taxonomy" id="354080"/>
    <lineage>
        <taxon>Eukaryota</taxon>
        <taxon>Fungi</taxon>
        <taxon>Dikarya</taxon>
        <taxon>Ascomycota</taxon>
        <taxon>Pezizomycotina</taxon>
        <taxon>Leotiomycetes</taxon>
        <taxon>Helotiales</taxon>
        <taxon>Tricladiaceae</taxon>
        <taxon>Cudoniella</taxon>
    </lineage>
</organism>
<feature type="transmembrane region" description="Helical" evidence="7">
    <location>
        <begin position="33"/>
        <end position="50"/>
    </location>
</feature>
<accession>A0A8H4R991</accession>
<sequence length="416" mass="46135">MSSPGLKPTKGTFQLAGREFPRITWWKDPNLRILYFYILALIVTNTANGFDGSMMNGLQSLTYWQDYFGHPTGSKLGLFNCIMSVGSLVGLPLLPSLLDRYGRKSGIVVGSILMLVGIALQSGAVNFSMFIAARFLIGVGDVAAVTTAPLLIAEIAHVQDRAVLVTLCAISYYSGAFIAAWSTYGTLKINVSNSRFYNFPSNTTQSDWAWRAPSVIQGVFTVFMLAIVWFVPESPRFYISTDQPEKALNMLAHYHANGNQDDEIVQLEFAEINSAIAMDKIAGDKSSWLDFVRTPGNRKRLVLLLAIGFFSQWSGNGLVSYYLNLIMDSIGITDPNTQLILNGGLTTWNLVTNTIFAFYVDKFGRRMIYMVSTIGTLIAFTIWTILSAKYADTQKSGLGTGVVVMIFIYYFFYNVK</sequence>
<evidence type="ECO:0000256" key="4">
    <source>
        <dbReference type="ARBA" id="ARBA00022692"/>
    </source>
</evidence>
<feature type="transmembrane region" description="Helical" evidence="7">
    <location>
        <begin position="76"/>
        <end position="94"/>
    </location>
</feature>
<dbReference type="FunFam" id="1.20.1250.20:FF:000134">
    <property type="entry name" value="MFS sugar transporter protein"/>
    <property type="match status" value="1"/>
</dbReference>
<name>A0A8H4R991_9HELO</name>
<dbReference type="Gene3D" id="1.20.1250.20">
    <property type="entry name" value="MFS general substrate transporter like domains"/>
    <property type="match status" value="1"/>
</dbReference>
<feature type="transmembrane region" description="Helical" evidence="7">
    <location>
        <begin position="208"/>
        <end position="231"/>
    </location>
</feature>
<dbReference type="SUPFAM" id="SSF103473">
    <property type="entry name" value="MFS general substrate transporter"/>
    <property type="match status" value="1"/>
</dbReference>
<dbReference type="PROSITE" id="PS50850">
    <property type="entry name" value="MFS"/>
    <property type="match status" value="1"/>
</dbReference>
<evidence type="ECO:0000259" key="8">
    <source>
        <dbReference type="PROSITE" id="PS50850"/>
    </source>
</evidence>
<dbReference type="InterPro" id="IPR020846">
    <property type="entry name" value="MFS_dom"/>
</dbReference>
<feature type="transmembrane region" description="Helical" evidence="7">
    <location>
        <begin position="367"/>
        <end position="386"/>
    </location>
</feature>
<keyword evidence="3" id="KW-0813">Transport</keyword>
<gene>
    <name evidence="9" type="ORF">G7Y89_g13055</name>
</gene>
<evidence type="ECO:0000256" key="6">
    <source>
        <dbReference type="ARBA" id="ARBA00023136"/>
    </source>
</evidence>
<dbReference type="AlphaFoldDB" id="A0A8H4R991"/>
<comment type="subcellular location">
    <subcellularLocation>
        <location evidence="1">Membrane</location>
        <topology evidence="1">Multi-pass membrane protein</topology>
    </subcellularLocation>
</comment>
<feature type="transmembrane region" description="Helical" evidence="7">
    <location>
        <begin position="398"/>
        <end position="415"/>
    </location>
</feature>
<dbReference type="InterPro" id="IPR050360">
    <property type="entry name" value="MFS_Sugar_Transporters"/>
</dbReference>
<dbReference type="PANTHER" id="PTHR48022:SF63">
    <property type="entry name" value="TRANSPORTER, PUTATIVE-RELATED"/>
    <property type="match status" value="1"/>
</dbReference>
<feature type="transmembrane region" description="Helical" evidence="7">
    <location>
        <begin position="131"/>
        <end position="152"/>
    </location>
</feature>
<dbReference type="PANTHER" id="PTHR48022">
    <property type="entry name" value="PLASTIDIC GLUCOSE TRANSPORTER 4"/>
    <property type="match status" value="1"/>
</dbReference>
<evidence type="ECO:0000313" key="10">
    <source>
        <dbReference type="Proteomes" id="UP000566819"/>
    </source>
</evidence>
<dbReference type="Pfam" id="PF00083">
    <property type="entry name" value="Sugar_tr"/>
    <property type="match status" value="1"/>
</dbReference>
<reference evidence="9 10" key="1">
    <citation type="submission" date="2020-03" db="EMBL/GenBank/DDBJ databases">
        <title>Draft Genome Sequence of Cudoniella acicularis.</title>
        <authorList>
            <person name="Buettner E."/>
            <person name="Kellner H."/>
        </authorList>
    </citation>
    <scope>NUCLEOTIDE SEQUENCE [LARGE SCALE GENOMIC DNA]</scope>
    <source>
        <strain evidence="9 10">DSM 108380</strain>
    </source>
</reference>
<dbReference type="GO" id="GO:0016020">
    <property type="term" value="C:membrane"/>
    <property type="evidence" value="ECO:0007669"/>
    <property type="project" value="UniProtKB-SubCell"/>
</dbReference>
<feature type="transmembrane region" description="Helical" evidence="7">
    <location>
        <begin position="106"/>
        <end position="125"/>
    </location>
</feature>
<feature type="transmembrane region" description="Helical" evidence="7">
    <location>
        <begin position="301"/>
        <end position="319"/>
    </location>
</feature>
<dbReference type="Proteomes" id="UP000566819">
    <property type="component" value="Unassembled WGS sequence"/>
</dbReference>
<feature type="transmembrane region" description="Helical" evidence="7">
    <location>
        <begin position="164"/>
        <end position="184"/>
    </location>
</feature>
<proteinExistence type="inferred from homology"/>
<evidence type="ECO:0000256" key="1">
    <source>
        <dbReference type="ARBA" id="ARBA00004141"/>
    </source>
</evidence>
<keyword evidence="5 7" id="KW-1133">Transmembrane helix</keyword>
<dbReference type="InterPro" id="IPR005828">
    <property type="entry name" value="MFS_sugar_transport-like"/>
</dbReference>
<dbReference type="InterPro" id="IPR036259">
    <property type="entry name" value="MFS_trans_sf"/>
</dbReference>
<evidence type="ECO:0000256" key="2">
    <source>
        <dbReference type="ARBA" id="ARBA00010992"/>
    </source>
</evidence>
<evidence type="ECO:0000256" key="3">
    <source>
        <dbReference type="ARBA" id="ARBA00022448"/>
    </source>
</evidence>
<comment type="similarity">
    <text evidence="2">Belongs to the major facilitator superfamily. Sugar transporter (TC 2.A.1.1) family.</text>
</comment>
<keyword evidence="4 7" id="KW-0812">Transmembrane</keyword>
<dbReference type="OrthoDB" id="6133115at2759"/>
<keyword evidence="10" id="KW-1185">Reference proteome</keyword>
<evidence type="ECO:0000256" key="7">
    <source>
        <dbReference type="SAM" id="Phobius"/>
    </source>
</evidence>
<feature type="domain" description="Major facilitator superfamily (MFS) profile" evidence="8">
    <location>
        <begin position="37"/>
        <end position="416"/>
    </location>
</feature>
<dbReference type="GO" id="GO:0005351">
    <property type="term" value="F:carbohydrate:proton symporter activity"/>
    <property type="evidence" value="ECO:0007669"/>
    <property type="project" value="TreeGrafter"/>
</dbReference>
<keyword evidence="6 7" id="KW-0472">Membrane</keyword>
<feature type="transmembrane region" description="Helical" evidence="7">
    <location>
        <begin position="339"/>
        <end position="360"/>
    </location>
</feature>
<evidence type="ECO:0000313" key="9">
    <source>
        <dbReference type="EMBL" id="KAF4625111.1"/>
    </source>
</evidence>
<dbReference type="EMBL" id="JAAMPI010001461">
    <property type="protein sequence ID" value="KAF4625111.1"/>
    <property type="molecule type" value="Genomic_DNA"/>
</dbReference>
<comment type="caution">
    <text evidence="9">The sequence shown here is derived from an EMBL/GenBank/DDBJ whole genome shotgun (WGS) entry which is preliminary data.</text>
</comment>
<evidence type="ECO:0000256" key="5">
    <source>
        <dbReference type="ARBA" id="ARBA00022989"/>
    </source>
</evidence>
<protein>
    <recommendedName>
        <fullName evidence="8">Major facilitator superfamily (MFS) profile domain-containing protein</fullName>
    </recommendedName>
</protein>